<sequence>MTFRRRLVAIVNFVIGVAAARARDGRRERMAAIFTSASVDDLLRSRILLHCYVIFEKMYYVRSALIHLCIQATTMSSRNIVLTSFFSRQGGAERRVGYGDNTDCHFQSHLRSSAEKKNRAVGRRAIAYSVRSKSMAIVYFPSSPGTAKRPGTAGYAVARVELHAVAGTNTSFSRTNTLRSREALNLCASTDGGLGTKETDFSVRVVKYDPPDRPREEARFEQYDYGSSERGSKYLRRTSRGV</sequence>
<evidence type="ECO:0000256" key="2">
    <source>
        <dbReference type="SAM" id="SignalP"/>
    </source>
</evidence>
<accession>A0A4C1WGR2</accession>
<evidence type="ECO:0008006" key="5">
    <source>
        <dbReference type="Google" id="ProtNLM"/>
    </source>
</evidence>
<evidence type="ECO:0000313" key="4">
    <source>
        <dbReference type="Proteomes" id="UP000299102"/>
    </source>
</evidence>
<proteinExistence type="predicted"/>
<evidence type="ECO:0000313" key="3">
    <source>
        <dbReference type="EMBL" id="GBP49317.1"/>
    </source>
</evidence>
<feature type="signal peptide" evidence="2">
    <location>
        <begin position="1"/>
        <end position="22"/>
    </location>
</feature>
<keyword evidence="2" id="KW-0732">Signal</keyword>
<dbReference type="AlphaFoldDB" id="A0A4C1WGR2"/>
<keyword evidence="4" id="KW-1185">Reference proteome</keyword>
<organism evidence="3 4">
    <name type="scientific">Eumeta variegata</name>
    <name type="common">Bagworm moth</name>
    <name type="synonym">Eumeta japonica</name>
    <dbReference type="NCBI Taxonomy" id="151549"/>
    <lineage>
        <taxon>Eukaryota</taxon>
        <taxon>Metazoa</taxon>
        <taxon>Ecdysozoa</taxon>
        <taxon>Arthropoda</taxon>
        <taxon>Hexapoda</taxon>
        <taxon>Insecta</taxon>
        <taxon>Pterygota</taxon>
        <taxon>Neoptera</taxon>
        <taxon>Endopterygota</taxon>
        <taxon>Lepidoptera</taxon>
        <taxon>Glossata</taxon>
        <taxon>Ditrysia</taxon>
        <taxon>Tineoidea</taxon>
        <taxon>Psychidae</taxon>
        <taxon>Oiketicinae</taxon>
        <taxon>Eumeta</taxon>
    </lineage>
</organism>
<feature type="chain" id="PRO_5020037681" description="Secreted protein" evidence="2">
    <location>
        <begin position="23"/>
        <end position="242"/>
    </location>
</feature>
<evidence type="ECO:0000256" key="1">
    <source>
        <dbReference type="SAM" id="MobiDB-lite"/>
    </source>
</evidence>
<name>A0A4C1WGR2_EUMVA</name>
<dbReference type="Proteomes" id="UP000299102">
    <property type="component" value="Unassembled WGS sequence"/>
</dbReference>
<gene>
    <name evidence="3" type="ORF">EVAR_27019_1</name>
</gene>
<feature type="region of interest" description="Disordered" evidence="1">
    <location>
        <begin position="209"/>
        <end position="242"/>
    </location>
</feature>
<reference evidence="3 4" key="1">
    <citation type="journal article" date="2019" name="Commun. Biol.">
        <title>The bagworm genome reveals a unique fibroin gene that provides high tensile strength.</title>
        <authorList>
            <person name="Kono N."/>
            <person name="Nakamura H."/>
            <person name="Ohtoshi R."/>
            <person name="Tomita M."/>
            <person name="Numata K."/>
            <person name="Arakawa K."/>
        </authorList>
    </citation>
    <scope>NUCLEOTIDE SEQUENCE [LARGE SCALE GENOMIC DNA]</scope>
</reference>
<feature type="compositionally biased region" description="Basic and acidic residues" evidence="1">
    <location>
        <begin position="209"/>
        <end position="222"/>
    </location>
</feature>
<protein>
    <recommendedName>
        <fullName evidence="5">Secreted protein</fullName>
    </recommendedName>
</protein>
<feature type="compositionally biased region" description="Basic residues" evidence="1">
    <location>
        <begin position="233"/>
        <end position="242"/>
    </location>
</feature>
<comment type="caution">
    <text evidence="3">The sequence shown here is derived from an EMBL/GenBank/DDBJ whole genome shotgun (WGS) entry which is preliminary data.</text>
</comment>
<dbReference type="EMBL" id="BGZK01000542">
    <property type="protein sequence ID" value="GBP49317.1"/>
    <property type="molecule type" value="Genomic_DNA"/>
</dbReference>